<proteinExistence type="predicted"/>
<reference evidence="2" key="1">
    <citation type="submission" date="2013-01" db="EMBL/GenBank/DDBJ databases">
        <title>Draft Genome Sequence of a Mulberry Tree, Morus notabilis C.K. Schneid.</title>
        <authorList>
            <person name="He N."/>
            <person name="Zhao S."/>
        </authorList>
    </citation>
    <scope>NUCLEOTIDE SEQUENCE</scope>
</reference>
<gene>
    <name evidence="1" type="ORF">L484_016721</name>
</gene>
<evidence type="ECO:0000313" key="2">
    <source>
        <dbReference type="Proteomes" id="UP000030645"/>
    </source>
</evidence>
<protein>
    <submittedName>
        <fullName evidence="1">Uncharacterized protein</fullName>
    </submittedName>
</protein>
<keyword evidence="2" id="KW-1185">Reference proteome</keyword>
<dbReference type="Proteomes" id="UP000030645">
    <property type="component" value="Unassembled WGS sequence"/>
</dbReference>
<sequence length="73" mass="8081">MVKKRAVILGLFGRQVGHNGKKRAIEQALGRASGMKVEWTAGFVQLQFFGLPEPDFPIWTGGQRGLLVESEKI</sequence>
<name>W9REN9_9ROSA</name>
<evidence type="ECO:0000313" key="1">
    <source>
        <dbReference type="EMBL" id="EXB87374.1"/>
    </source>
</evidence>
<organism evidence="1 2">
    <name type="scientific">Morus notabilis</name>
    <dbReference type="NCBI Taxonomy" id="981085"/>
    <lineage>
        <taxon>Eukaryota</taxon>
        <taxon>Viridiplantae</taxon>
        <taxon>Streptophyta</taxon>
        <taxon>Embryophyta</taxon>
        <taxon>Tracheophyta</taxon>
        <taxon>Spermatophyta</taxon>
        <taxon>Magnoliopsida</taxon>
        <taxon>eudicotyledons</taxon>
        <taxon>Gunneridae</taxon>
        <taxon>Pentapetalae</taxon>
        <taxon>rosids</taxon>
        <taxon>fabids</taxon>
        <taxon>Rosales</taxon>
        <taxon>Moraceae</taxon>
        <taxon>Moreae</taxon>
        <taxon>Morus</taxon>
    </lineage>
</organism>
<dbReference type="EMBL" id="KE344934">
    <property type="protein sequence ID" value="EXB87374.1"/>
    <property type="molecule type" value="Genomic_DNA"/>
</dbReference>
<dbReference type="AlphaFoldDB" id="W9REN9"/>
<accession>W9REN9</accession>